<comment type="caution">
    <text evidence="2">The sequence shown here is derived from an EMBL/GenBank/DDBJ whole genome shotgun (WGS) entry which is preliminary data.</text>
</comment>
<keyword evidence="1" id="KW-0812">Transmembrane</keyword>
<reference evidence="2 3" key="1">
    <citation type="submission" date="2023-11" db="EMBL/GenBank/DDBJ databases">
        <title>Lentzea sokolovensis, sp. nov., Lentzea kristufkii, sp. nov., and Lentzea miocenensis, sp. nov., rare actinobacteria from Sokolov Coal Basin, Miocene lacustrine sediment, Czech Republic.</title>
        <authorList>
            <person name="Lara A."/>
            <person name="Kotroba L."/>
            <person name="Nouioui I."/>
            <person name="Neumann-Schaal M."/>
            <person name="Mast Y."/>
            <person name="Chronakova A."/>
        </authorList>
    </citation>
    <scope>NUCLEOTIDE SEQUENCE [LARGE SCALE GENOMIC DNA]</scope>
    <source>
        <strain evidence="2 3">BCCO 10_0798</strain>
    </source>
</reference>
<protein>
    <recommendedName>
        <fullName evidence="4">Membrane-associated oxidoreductase</fullName>
    </recommendedName>
</protein>
<dbReference type="RefSeq" id="WP_319986704.1">
    <property type="nucleotide sequence ID" value="NZ_JAXAVV010000013.1"/>
</dbReference>
<feature type="transmembrane region" description="Helical" evidence="1">
    <location>
        <begin position="710"/>
        <end position="733"/>
    </location>
</feature>
<proteinExistence type="predicted"/>
<evidence type="ECO:0000313" key="2">
    <source>
        <dbReference type="EMBL" id="MDX8052852.1"/>
    </source>
</evidence>
<accession>A0ABU4TX10</accession>
<feature type="transmembrane region" description="Helical" evidence="1">
    <location>
        <begin position="602"/>
        <end position="618"/>
    </location>
</feature>
<dbReference type="Proteomes" id="UP001271792">
    <property type="component" value="Unassembled WGS sequence"/>
</dbReference>
<evidence type="ECO:0000313" key="3">
    <source>
        <dbReference type="Proteomes" id="UP001271792"/>
    </source>
</evidence>
<keyword evidence="1" id="KW-1133">Transmembrane helix</keyword>
<keyword evidence="1" id="KW-0472">Membrane</keyword>
<sequence>MNLPSGWPSALHPLTEHEINLIQAAAVGDEWTYAESDPNISHGEDGALPIIRSGVIRELLLDRDKKLDPRGVRIRGAAISGNLALDHMDVPYGLSLVNCEISGEITAEYAKIGGLSLSGSRFSSVYADGLRVNGDMSLEGAFGHSDRDTGTVRMILAHITGQFVCDGLKVSNKSGSCLLMDGMRVGADLFFRNMEVSATGDRGAICVSTATIGGQLTFHDLEIDNPSGPAIIADGMKVGGNFYLIAMRASGAGELGTLRMMNVTVGGQVLIDKLTVENESGSAVSFDGMKAESDLLCRNMAIRGNHELGAFRAQGISVAKGFELAKSSISNDCGVALDCEGAKLSLVRFANVDISGAGNRGALRLAGAHLERPLTMKDVEALNESGPAMHLEGIQVKGNFAWIGVSAVGASETGMVRLSGARISEQMDFTDVVIENGEGTALHADGLEVGANFRMGLTARGAGGGGTIRLPGAKVSGQLTCLDLRLQGARYVLEWEGLKVGSSLLLPYKTICPDMGRGEHCDNASNFRINVDGCVYVSLGRSDWRQWLHFLKHHSIGYQAQPYQQLASVERATGHDGYAKNVLIAQQQDRRTRAQKSFDGRFSWLLHGLFGMVAGFGYRTSRLAGVLLAVLLSAGVVGYVAGQTDTRPGHLAAERTAQTGAFSNSAQGVPCSSIELIGLGIDRGLPLGSTGLRSRCDLDTGTRWGQAFTLIIWAIQATLWLLATLAIAGYTNLVRKFS</sequence>
<name>A0ABU4TX10_9PSEU</name>
<feature type="transmembrane region" description="Helical" evidence="1">
    <location>
        <begin position="623"/>
        <end position="641"/>
    </location>
</feature>
<evidence type="ECO:0008006" key="4">
    <source>
        <dbReference type="Google" id="ProtNLM"/>
    </source>
</evidence>
<gene>
    <name evidence="2" type="ORF">SK571_26035</name>
</gene>
<dbReference type="EMBL" id="JAXAVV010000013">
    <property type="protein sequence ID" value="MDX8052852.1"/>
    <property type="molecule type" value="Genomic_DNA"/>
</dbReference>
<evidence type="ECO:0000256" key="1">
    <source>
        <dbReference type="SAM" id="Phobius"/>
    </source>
</evidence>
<keyword evidence="3" id="KW-1185">Reference proteome</keyword>
<organism evidence="2 3">
    <name type="scientific">Lentzea kristufekii</name>
    <dbReference type="NCBI Taxonomy" id="3095430"/>
    <lineage>
        <taxon>Bacteria</taxon>
        <taxon>Bacillati</taxon>
        <taxon>Actinomycetota</taxon>
        <taxon>Actinomycetes</taxon>
        <taxon>Pseudonocardiales</taxon>
        <taxon>Pseudonocardiaceae</taxon>
        <taxon>Lentzea</taxon>
    </lineage>
</organism>